<name>A0A255FYH2_9ACTN</name>
<dbReference type="PANTHER" id="PTHR13799">
    <property type="entry name" value="NGG1 INTERACTING FACTOR 3"/>
    <property type="match status" value="1"/>
</dbReference>
<dbReference type="Pfam" id="PF01784">
    <property type="entry name" value="DUF34_NIF3"/>
    <property type="match status" value="1"/>
</dbReference>
<evidence type="ECO:0000256" key="4">
    <source>
        <dbReference type="ARBA" id="ARBA00022723"/>
    </source>
</evidence>
<dbReference type="OrthoDB" id="9795763at2"/>
<dbReference type="Gene3D" id="3.30.70.120">
    <property type="match status" value="1"/>
</dbReference>
<dbReference type="SUPFAM" id="SSF102705">
    <property type="entry name" value="NIF3 (NGG1p interacting factor 3)-like"/>
    <property type="match status" value="1"/>
</dbReference>
<dbReference type="InterPro" id="IPR002678">
    <property type="entry name" value="DUF34/NIF3"/>
</dbReference>
<evidence type="ECO:0000256" key="3">
    <source>
        <dbReference type="ARBA" id="ARBA00022112"/>
    </source>
</evidence>
<organism evidence="7 8">
    <name type="scientific">Enemella evansiae</name>
    <dbReference type="NCBI Taxonomy" id="2016499"/>
    <lineage>
        <taxon>Bacteria</taxon>
        <taxon>Bacillati</taxon>
        <taxon>Actinomycetota</taxon>
        <taxon>Actinomycetes</taxon>
        <taxon>Propionibacteriales</taxon>
        <taxon>Propionibacteriaceae</taxon>
        <taxon>Enemella</taxon>
    </lineage>
</organism>
<evidence type="ECO:0000256" key="2">
    <source>
        <dbReference type="ARBA" id="ARBA00011643"/>
    </source>
</evidence>
<comment type="caution">
    <text evidence="7">The sequence shown here is derived from an EMBL/GenBank/DDBJ whole genome shotgun (WGS) entry which is preliminary data.</text>
</comment>
<keyword evidence="4 5" id="KW-0479">Metal-binding</keyword>
<evidence type="ECO:0000256" key="5">
    <source>
        <dbReference type="PIRSR" id="PIRSR602678-1"/>
    </source>
</evidence>
<evidence type="ECO:0000313" key="8">
    <source>
        <dbReference type="Proteomes" id="UP000215896"/>
    </source>
</evidence>
<feature type="binding site" evidence="5">
    <location>
        <position position="401"/>
    </location>
    <ligand>
        <name>a divalent metal cation</name>
        <dbReference type="ChEBI" id="CHEBI:60240"/>
        <label>1</label>
    </ligand>
</feature>
<dbReference type="Proteomes" id="UP000215896">
    <property type="component" value="Unassembled WGS sequence"/>
</dbReference>
<comment type="subunit">
    <text evidence="2">Homohexamer.</text>
</comment>
<dbReference type="NCBIfam" id="TIGR00486">
    <property type="entry name" value="YbgI_SA1388"/>
    <property type="match status" value="1"/>
</dbReference>
<dbReference type="EMBL" id="NMVO01000018">
    <property type="protein sequence ID" value="OYO08738.1"/>
    <property type="molecule type" value="Genomic_DNA"/>
</dbReference>
<sequence>MCDRRANRSIPGSSRRFRTGHQQQPVLPGRPCPHPARFRLGRPSLAQPTRGPPWDLSGGTSRTLAGVTTLGDLQQFLDRHYPPRTAEGWDQVGMVCGDPDWPVQRVLLTVDITLPVVRQAIEVGADAIIAHHPLLLKGIHGIDARHPKGRMLLELAGNRIGCLAAHTNADIPSDGVCEALAKVIGLSELQPLDPRHTGQALDQLVCFVPSDHTQAVVDALSAAGAGAIGDYERCHFTSPGTGSFRPLGGANPFTGSVGETEQVREDRLEMVLPRRQRAAVVDALLAAHPYEEPAYHVLELAPIDRDAGIGRLGVLSPERSAADFARQVAAALPETVSGVRLGGDPERTVRTVAVLAGAGDSHLDAARAAGADLYLTSDLRHHPATEALEWAEAPVLLDVAHWAAEWTWLPVLSRLVTEELPGVAVEVSELRTDAWVEAFHR</sequence>
<dbReference type="GO" id="GO:0046872">
    <property type="term" value="F:metal ion binding"/>
    <property type="evidence" value="ECO:0007669"/>
    <property type="project" value="UniProtKB-KW"/>
</dbReference>
<evidence type="ECO:0000313" key="7">
    <source>
        <dbReference type="EMBL" id="OYO08738.1"/>
    </source>
</evidence>
<dbReference type="GO" id="GO:0005737">
    <property type="term" value="C:cytoplasm"/>
    <property type="evidence" value="ECO:0007669"/>
    <property type="project" value="TreeGrafter"/>
</dbReference>
<feature type="binding site" evidence="5">
    <location>
        <position position="132"/>
    </location>
    <ligand>
        <name>a divalent metal cation</name>
        <dbReference type="ChEBI" id="CHEBI:60240"/>
        <label>1</label>
    </ligand>
</feature>
<evidence type="ECO:0000256" key="6">
    <source>
        <dbReference type="SAM" id="MobiDB-lite"/>
    </source>
</evidence>
<reference evidence="7 8" key="1">
    <citation type="submission" date="2017-07" db="EMBL/GenBank/DDBJ databases">
        <title>Draft whole genome sequences of clinical Proprionibacteriaceae strains.</title>
        <authorList>
            <person name="Bernier A.-M."/>
            <person name="Bernard K."/>
            <person name="Domingo M.-C."/>
        </authorList>
    </citation>
    <scope>NUCLEOTIDE SEQUENCE [LARGE SCALE GENOMIC DNA]</scope>
    <source>
        <strain evidence="7 8">NML 030167</strain>
    </source>
</reference>
<proteinExistence type="inferred from homology"/>
<feature type="region of interest" description="Disordered" evidence="6">
    <location>
        <begin position="1"/>
        <end position="60"/>
    </location>
</feature>
<accession>A0A255FYH2</accession>
<dbReference type="AlphaFoldDB" id="A0A255FYH2"/>
<dbReference type="FunFam" id="3.40.1390.30:FF:000001">
    <property type="entry name" value="GTP cyclohydrolase 1 type 2"/>
    <property type="match status" value="1"/>
</dbReference>
<feature type="binding site" evidence="5">
    <location>
        <position position="131"/>
    </location>
    <ligand>
        <name>a divalent metal cation</name>
        <dbReference type="ChEBI" id="CHEBI:60240"/>
        <label>1</label>
    </ligand>
</feature>
<feature type="binding site" evidence="5">
    <location>
        <position position="405"/>
    </location>
    <ligand>
        <name>a divalent metal cation</name>
        <dbReference type="ChEBI" id="CHEBI:60240"/>
        <label>1</label>
    </ligand>
</feature>
<comment type="similarity">
    <text evidence="1">Belongs to the GTP cyclohydrolase I type 2/NIF3 family.</text>
</comment>
<protein>
    <recommendedName>
        <fullName evidence="3">GTP cyclohydrolase 1 type 2 homolog</fullName>
    </recommendedName>
</protein>
<dbReference type="Gene3D" id="3.40.1390.30">
    <property type="entry name" value="NIF3 (NGG1p interacting factor 3)-like"/>
    <property type="match status" value="1"/>
</dbReference>
<gene>
    <name evidence="7" type="ORF">CGZ94_19720</name>
</gene>
<dbReference type="PANTHER" id="PTHR13799:SF14">
    <property type="entry name" value="GTP CYCLOHYDROLASE 1 TYPE 2 HOMOLOG"/>
    <property type="match status" value="1"/>
</dbReference>
<keyword evidence="8" id="KW-1185">Reference proteome</keyword>
<dbReference type="InterPro" id="IPR036069">
    <property type="entry name" value="DUF34/NIF3_sf"/>
</dbReference>
<dbReference type="InterPro" id="IPR015867">
    <property type="entry name" value="N-reg_PII/ATP_PRibTrfase_C"/>
</dbReference>
<evidence type="ECO:0000256" key="1">
    <source>
        <dbReference type="ARBA" id="ARBA00006964"/>
    </source>
</evidence>
<feature type="binding site" evidence="5">
    <location>
        <position position="170"/>
    </location>
    <ligand>
        <name>a divalent metal cation</name>
        <dbReference type="ChEBI" id="CHEBI:60240"/>
        <label>1</label>
    </ligand>
</feature>